<dbReference type="PANTHER" id="PTHR47955">
    <property type="entry name" value="CYTOCHROME P450 FAMILY 71 PROTEIN"/>
    <property type="match status" value="1"/>
</dbReference>
<sequence length="929" mass="105618">MFTLHKLILVLFLFTFTVIYLHNWCSRNSPARKINRLPSPTGLPVIGNLHQLGNFPHRSLQSFSTSWGHELLLLHLGRVPVLLVSSADDAREVMKNQDTIFSNRPKLSLPNKLMYGSRGVASTAYGEYGRQVRSICVSQLLRNERVRSFRPVREQETSSMVDKIRRSGPSVINLTDLLVSLTNDVICRVALGRKYGVHEDGQDRKFKKLLQEFNELFGGTSWGDYAPWLGWINRVNGVDEKVERVSKQCDEFLEHKDRLARKHENGGSDFVDILLEFQREDVRVSSSPVDNDTIKALILDMFAAGTDTTVIALEWAMAELIKNPRTMKTLQNEESLRLHPPGPLLIPRESTRDTKVMGYDISSGTQVLINVWAIARDPTSWEDPEEFRPERFLDSGVDFRGQHFEYIPFGAGRRGCPGTSFAVAVNKLGLAKLVHHFNFALANGEKEEDLDMTRKINRPPSPRGLPVIGNLHQLGGKSPHRSLQSLSRRYGHELMLLHLGRVPVLLVSSAKGAREIMKNQDLIFSNRPKLSIPRRLLYGSKDVAFAPYGEYWRQVRSICVLQLLSNNRVQSFRRVREQETSFMVEKIQRLGSSLSAVNVSDILVTLTNDVFCRVALGRTYNKREDNKFQKFLKEFVHLLGTTSLGDYIPWLGWVNRVNGLDTKVERVAKLIDDFFENVIQEHRDQGRKHDYEDGELDFVDILLEFQRQNIESSSPVGDDTIKAIIMDMFAAGTDTTVSSMEWAIAELIKNPRTMKTLQNEVKQVVKGKKEINEDDLEKMTYLKAVIKESLRLHLPVPLLIPRESTHDTKVMGYDISAGTQVVVNAWAIARDPAYWEDPEEFRPERFLNSEVDFKGQHFEFIPFSAGRRGCPGTAFAVAVNELGLAKLVHHFTFALPNGEKEENLDMSEGTGITIHKRLPLLLIPYTYNS</sequence>
<evidence type="ECO:0000256" key="8">
    <source>
        <dbReference type="ARBA" id="ARBA00023033"/>
    </source>
</evidence>
<evidence type="ECO:0000256" key="3">
    <source>
        <dbReference type="ARBA" id="ARBA00010617"/>
    </source>
</evidence>
<evidence type="ECO:0000256" key="6">
    <source>
        <dbReference type="ARBA" id="ARBA00023002"/>
    </source>
</evidence>
<dbReference type="EMBL" id="CACSLK010016728">
    <property type="protein sequence ID" value="CAA0818091.1"/>
    <property type="molecule type" value="Genomic_DNA"/>
</dbReference>
<reference evidence="9" key="1">
    <citation type="submission" date="2019-12" db="EMBL/GenBank/DDBJ databases">
        <authorList>
            <person name="Scholes J."/>
        </authorList>
    </citation>
    <scope>NUCLEOTIDE SEQUENCE</scope>
</reference>
<dbReference type="PRINTS" id="PR00463">
    <property type="entry name" value="EP450I"/>
</dbReference>
<dbReference type="GO" id="GO:0020037">
    <property type="term" value="F:heme binding"/>
    <property type="evidence" value="ECO:0007669"/>
    <property type="project" value="InterPro"/>
</dbReference>
<keyword evidence="7" id="KW-0408">Iron</keyword>
<organism evidence="9 10">
    <name type="scientific">Striga hermonthica</name>
    <name type="common">Purple witchweed</name>
    <name type="synonym">Buchnera hermonthica</name>
    <dbReference type="NCBI Taxonomy" id="68872"/>
    <lineage>
        <taxon>Eukaryota</taxon>
        <taxon>Viridiplantae</taxon>
        <taxon>Streptophyta</taxon>
        <taxon>Embryophyta</taxon>
        <taxon>Tracheophyta</taxon>
        <taxon>Spermatophyta</taxon>
        <taxon>Magnoliopsida</taxon>
        <taxon>eudicotyledons</taxon>
        <taxon>Gunneridae</taxon>
        <taxon>Pentapetalae</taxon>
        <taxon>asterids</taxon>
        <taxon>lamiids</taxon>
        <taxon>Lamiales</taxon>
        <taxon>Orobanchaceae</taxon>
        <taxon>Buchnereae</taxon>
        <taxon>Striga</taxon>
    </lineage>
</organism>
<evidence type="ECO:0000256" key="5">
    <source>
        <dbReference type="ARBA" id="ARBA00022723"/>
    </source>
</evidence>
<comment type="similarity">
    <text evidence="3">Belongs to the cytochrome P450 family.</text>
</comment>
<keyword evidence="8" id="KW-0503">Monooxygenase</keyword>
<protein>
    <submittedName>
        <fullName evidence="9">Cytochrome P450 71A25</fullName>
    </submittedName>
</protein>
<keyword evidence="10" id="KW-1185">Reference proteome</keyword>
<keyword evidence="5" id="KW-0479">Metal-binding</keyword>
<dbReference type="Pfam" id="PF00067">
    <property type="entry name" value="p450"/>
    <property type="match status" value="2"/>
</dbReference>
<evidence type="ECO:0000256" key="1">
    <source>
        <dbReference type="ARBA" id="ARBA00001971"/>
    </source>
</evidence>
<dbReference type="OrthoDB" id="1470350at2759"/>
<keyword evidence="4" id="KW-0349">Heme</keyword>
<evidence type="ECO:0000313" key="9">
    <source>
        <dbReference type="EMBL" id="CAA0818091.1"/>
    </source>
</evidence>
<dbReference type="AlphaFoldDB" id="A0A9N7MYK8"/>
<proteinExistence type="inferred from homology"/>
<evidence type="ECO:0000313" key="10">
    <source>
        <dbReference type="Proteomes" id="UP001153555"/>
    </source>
</evidence>
<comment type="subcellular location">
    <subcellularLocation>
        <location evidence="2">Membrane</location>
        <topology evidence="2">Single-pass membrane protein</topology>
    </subcellularLocation>
</comment>
<dbReference type="PANTHER" id="PTHR47955:SF15">
    <property type="entry name" value="CYTOCHROME P450 71A2-LIKE"/>
    <property type="match status" value="1"/>
</dbReference>
<dbReference type="InterPro" id="IPR001128">
    <property type="entry name" value="Cyt_P450"/>
</dbReference>
<dbReference type="PRINTS" id="PR00385">
    <property type="entry name" value="P450"/>
</dbReference>
<dbReference type="GO" id="GO:0005506">
    <property type="term" value="F:iron ion binding"/>
    <property type="evidence" value="ECO:0007669"/>
    <property type="project" value="InterPro"/>
</dbReference>
<dbReference type="FunFam" id="1.10.630.10:FF:000126">
    <property type="entry name" value="Predicted protein"/>
    <property type="match status" value="1"/>
</dbReference>
<keyword evidence="6" id="KW-0560">Oxidoreductase</keyword>
<evidence type="ECO:0000256" key="4">
    <source>
        <dbReference type="ARBA" id="ARBA00022617"/>
    </source>
</evidence>
<evidence type="ECO:0000256" key="2">
    <source>
        <dbReference type="ARBA" id="ARBA00004167"/>
    </source>
</evidence>
<dbReference type="PROSITE" id="PS00086">
    <property type="entry name" value="CYTOCHROME_P450"/>
    <property type="match status" value="2"/>
</dbReference>
<dbReference type="InterPro" id="IPR017972">
    <property type="entry name" value="Cyt_P450_CS"/>
</dbReference>
<dbReference type="Proteomes" id="UP001153555">
    <property type="component" value="Unassembled WGS sequence"/>
</dbReference>
<dbReference type="FunFam" id="1.10.630.10:FF:000011">
    <property type="entry name" value="Cytochrome P450 83B1"/>
    <property type="match status" value="1"/>
</dbReference>
<dbReference type="GO" id="GO:0016020">
    <property type="term" value="C:membrane"/>
    <property type="evidence" value="ECO:0007669"/>
    <property type="project" value="UniProtKB-SubCell"/>
</dbReference>
<dbReference type="GO" id="GO:0016705">
    <property type="term" value="F:oxidoreductase activity, acting on paired donors, with incorporation or reduction of molecular oxygen"/>
    <property type="evidence" value="ECO:0007669"/>
    <property type="project" value="InterPro"/>
</dbReference>
<comment type="cofactor">
    <cofactor evidence="1">
        <name>heme</name>
        <dbReference type="ChEBI" id="CHEBI:30413"/>
    </cofactor>
</comment>
<gene>
    <name evidence="9" type="ORF">SHERM_17464</name>
</gene>
<dbReference type="InterPro" id="IPR002401">
    <property type="entry name" value="Cyt_P450_E_grp-I"/>
</dbReference>
<comment type="caution">
    <text evidence="9">The sequence shown here is derived from an EMBL/GenBank/DDBJ whole genome shotgun (WGS) entry which is preliminary data.</text>
</comment>
<dbReference type="GO" id="GO:0004497">
    <property type="term" value="F:monooxygenase activity"/>
    <property type="evidence" value="ECO:0007669"/>
    <property type="project" value="UniProtKB-KW"/>
</dbReference>
<evidence type="ECO:0000256" key="7">
    <source>
        <dbReference type="ARBA" id="ARBA00023004"/>
    </source>
</evidence>
<dbReference type="SUPFAM" id="SSF48264">
    <property type="entry name" value="Cytochrome P450"/>
    <property type="match status" value="2"/>
</dbReference>
<dbReference type="CDD" id="cd11072">
    <property type="entry name" value="CYP71-like"/>
    <property type="match status" value="2"/>
</dbReference>
<accession>A0A9N7MYK8</accession>
<name>A0A9N7MYK8_STRHE</name>
<dbReference type="FunFam" id="1.10.630.10:FF:000217">
    <property type="entry name" value="Os08g0105600 protein"/>
    <property type="match status" value="1"/>
</dbReference>
<dbReference type="Gene3D" id="1.10.630.10">
    <property type="entry name" value="Cytochrome P450"/>
    <property type="match status" value="2"/>
</dbReference>
<dbReference type="InterPro" id="IPR036396">
    <property type="entry name" value="Cyt_P450_sf"/>
</dbReference>